<feature type="transmembrane region" description="Helical" evidence="5">
    <location>
        <begin position="185"/>
        <end position="204"/>
    </location>
</feature>
<dbReference type="InterPro" id="IPR002293">
    <property type="entry name" value="AA/rel_permease1"/>
</dbReference>
<feature type="transmembrane region" description="Helical" evidence="5">
    <location>
        <begin position="427"/>
        <end position="446"/>
    </location>
</feature>
<keyword evidence="2 5" id="KW-0812">Transmembrane</keyword>
<feature type="transmembrane region" description="Helical" evidence="5">
    <location>
        <begin position="63"/>
        <end position="88"/>
    </location>
</feature>
<dbReference type="RefSeq" id="WP_263338015.1">
    <property type="nucleotide sequence ID" value="NZ_JAGSYH010000004.1"/>
</dbReference>
<feature type="transmembrane region" description="Helical" evidence="5">
    <location>
        <begin position="34"/>
        <end position="57"/>
    </location>
</feature>
<dbReference type="Gene3D" id="1.20.1740.10">
    <property type="entry name" value="Amino acid/polyamine transporter I"/>
    <property type="match status" value="1"/>
</dbReference>
<feature type="transmembrane region" description="Helical" evidence="5">
    <location>
        <begin position="373"/>
        <end position="392"/>
    </location>
</feature>
<dbReference type="Pfam" id="PF13520">
    <property type="entry name" value="AA_permease_2"/>
    <property type="match status" value="1"/>
</dbReference>
<evidence type="ECO:0000313" key="6">
    <source>
        <dbReference type="EMBL" id="MFC5862024.1"/>
    </source>
</evidence>
<feature type="transmembrane region" description="Helical" evidence="5">
    <location>
        <begin position="398"/>
        <end position="415"/>
    </location>
</feature>
<name>A0ABW1ECC2_9BACT</name>
<feature type="transmembrane region" description="Helical" evidence="5">
    <location>
        <begin position="109"/>
        <end position="142"/>
    </location>
</feature>
<dbReference type="PANTHER" id="PTHR11785:SF512">
    <property type="entry name" value="SOBREMESA, ISOFORM B"/>
    <property type="match status" value="1"/>
</dbReference>
<evidence type="ECO:0000313" key="7">
    <source>
        <dbReference type="Proteomes" id="UP001596091"/>
    </source>
</evidence>
<reference evidence="7" key="1">
    <citation type="journal article" date="2019" name="Int. J. Syst. Evol. Microbiol.">
        <title>The Global Catalogue of Microorganisms (GCM) 10K type strain sequencing project: providing services to taxonomists for standard genome sequencing and annotation.</title>
        <authorList>
            <consortium name="The Broad Institute Genomics Platform"/>
            <consortium name="The Broad Institute Genome Sequencing Center for Infectious Disease"/>
            <person name="Wu L."/>
            <person name="Ma J."/>
        </authorList>
    </citation>
    <scope>NUCLEOTIDE SEQUENCE [LARGE SCALE GENOMIC DNA]</scope>
    <source>
        <strain evidence="7">JCM 4087</strain>
    </source>
</reference>
<feature type="transmembrane region" description="Helical" evidence="5">
    <location>
        <begin position="322"/>
        <end position="342"/>
    </location>
</feature>
<accession>A0ABW1ECC2</accession>
<organism evidence="6 7">
    <name type="scientific">Acidicapsa dinghuensis</name>
    <dbReference type="NCBI Taxonomy" id="2218256"/>
    <lineage>
        <taxon>Bacteria</taxon>
        <taxon>Pseudomonadati</taxon>
        <taxon>Acidobacteriota</taxon>
        <taxon>Terriglobia</taxon>
        <taxon>Terriglobales</taxon>
        <taxon>Acidobacteriaceae</taxon>
        <taxon>Acidicapsa</taxon>
    </lineage>
</organism>
<evidence type="ECO:0000256" key="5">
    <source>
        <dbReference type="SAM" id="Phobius"/>
    </source>
</evidence>
<dbReference type="PIRSF" id="PIRSF006060">
    <property type="entry name" value="AA_transporter"/>
    <property type="match status" value="1"/>
</dbReference>
<proteinExistence type="predicted"/>
<dbReference type="InterPro" id="IPR050598">
    <property type="entry name" value="AminoAcid_Transporter"/>
</dbReference>
<evidence type="ECO:0000256" key="2">
    <source>
        <dbReference type="ARBA" id="ARBA00022692"/>
    </source>
</evidence>
<dbReference type="EMBL" id="JBHSPH010000002">
    <property type="protein sequence ID" value="MFC5862024.1"/>
    <property type="molecule type" value="Genomic_DNA"/>
</dbReference>
<feature type="transmembrane region" description="Helical" evidence="5">
    <location>
        <begin position="265"/>
        <end position="288"/>
    </location>
</feature>
<keyword evidence="3 5" id="KW-1133">Transmembrane helix</keyword>
<feature type="transmembrane region" description="Helical" evidence="5">
    <location>
        <begin position="452"/>
        <end position="471"/>
    </location>
</feature>
<evidence type="ECO:0000256" key="3">
    <source>
        <dbReference type="ARBA" id="ARBA00022989"/>
    </source>
</evidence>
<sequence length="487" mass="52368">MNSQPDSHKPVLTMRDQGGHDFGLSRRIGLSSAVVLNMMDMIGVGPFLTLPLVIVAAGSRYAIWAWLLGAAIAVCDGLVCAELGAMFPQAGGSYAFLSNIYGPKGAGRWVSFLYVWQLSFSAPLSIASGCIGLATFLAFLFPSLAAQPIAALPFLHGTNFIAAATCVFVTALLYRNLTSIAKTAWILFGGVLLTLIGVIVSGAVTGSRMQAGAWHLSHLAAWPSAGLLPALAQATLITCYDYWGYYNICFLGSEVKRPEKTIPRAILISILIVAAFYVAMNLAVLPAMGSSSPLALKGDAHGRLALVAEIAQSAFGRTAGQILAALILWSAFASVFSLLLGYSRVPYAAARDGNYFGKLAALHPRHGFPHRSLLALAGVATIFCFFSLSQVIALLVVIRILLQFLLQQAGVLWLRRTQPNLKRPFRIPLYPLPPLAAMAGFFFILIYRPNPLLELGAAAAIAASGTVIYMIRARRRREWPYRPQELA</sequence>
<evidence type="ECO:0000256" key="4">
    <source>
        <dbReference type="ARBA" id="ARBA00023136"/>
    </source>
</evidence>
<feature type="transmembrane region" description="Helical" evidence="5">
    <location>
        <begin position="154"/>
        <end position="173"/>
    </location>
</feature>
<protein>
    <submittedName>
        <fullName evidence="6">APC family permease</fullName>
    </submittedName>
</protein>
<dbReference type="PANTHER" id="PTHR11785">
    <property type="entry name" value="AMINO ACID TRANSPORTER"/>
    <property type="match status" value="1"/>
</dbReference>
<comment type="subcellular location">
    <subcellularLocation>
        <location evidence="1">Membrane</location>
        <topology evidence="1">Multi-pass membrane protein</topology>
    </subcellularLocation>
</comment>
<dbReference type="Proteomes" id="UP001596091">
    <property type="component" value="Unassembled WGS sequence"/>
</dbReference>
<gene>
    <name evidence="6" type="ORF">ACFPT7_06945</name>
</gene>
<keyword evidence="4 5" id="KW-0472">Membrane</keyword>
<evidence type="ECO:0000256" key="1">
    <source>
        <dbReference type="ARBA" id="ARBA00004141"/>
    </source>
</evidence>
<keyword evidence="7" id="KW-1185">Reference proteome</keyword>
<comment type="caution">
    <text evidence="6">The sequence shown here is derived from an EMBL/GenBank/DDBJ whole genome shotgun (WGS) entry which is preliminary data.</text>
</comment>